<dbReference type="SUPFAM" id="SSF50156">
    <property type="entry name" value="PDZ domain-like"/>
    <property type="match status" value="1"/>
</dbReference>
<dbReference type="Gene3D" id="3.90.226.10">
    <property type="entry name" value="2-enoyl-CoA Hydratase, Chain A, domain 1"/>
    <property type="match status" value="1"/>
</dbReference>
<dbReference type="PANTHER" id="PTHR32060">
    <property type="entry name" value="TAIL-SPECIFIC PROTEASE"/>
    <property type="match status" value="1"/>
</dbReference>
<organism evidence="2 3">
    <name type="scientific">Echinicola jeungdonensis</name>
    <dbReference type="NCBI Taxonomy" id="709343"/>
    <lineage>
        <taxon>Bacteria</taxon>
        <taxon>Pseudomonadati</taxon>
        <taxon>Bacteroidota</taxon>
        <taxon>Cytophagia</taxon>
        <taxon>Cytophagales</taxon>
        <taxon>Cyclobacteriaceae</taxon>
        <taxon>Echinicola</taxon>
    </lineage>
</organism>
<dbReference type="Gene3D" id="2.30.42.10">
    <property type="match status" value="1"/>
</dbReference>
<reference evidence="2 3" key="1">
    <citation type="submission" date="2024-09" db="EMBL/GenBank/DDBJ databases">
        <authorList>
            <person name="Sun Q."/>
            <person name="Mori K."/>
        </authorList>
    </citation>
    <scope>NUCLEOTIDE SEQUENCE [LARGE SCALE GENOMIC DNA]</scope>
    <source>
        <strain evidence="2 3">CECT 7682</strain>
    </source>
</reference>
<accession>A0ABV5JAN4</accession>
<dbReference type="InterPro" id="IPR005151">
    <property type="entry name" value="Tail-specific_protease"/>
</dbReference>
<dbReference type="Proteomes" id="UP001589654">
    <property type="component" value="Unassembled WGS sequence"/>
</dbReference>
<dbReference type="Pfam" id="PF18294">
    <property type="entry name" value="Pept_S41_N"/>
    <property type="match status" value="1"/>
</dbReference>
<dbReference type="InterPro" id="IPR041613">
    <property type="entry name" value="Pept_S41_N"/>
</dbReference>
<comment type="caution">
    <text evidence="2">The sequence shown here is derived from an EMBL/GenBank/DDBJ whole genome shotgun (WGS) entry which is preliminary data.</text>
</comment>
<protein>
    <submittedName>
        <fullName evidence="2">S41 family peptidase</fullName>
    </submittedName>
</protein>
<evidence type="ECO:0000313" key="3">
    <source>
        <dbReference type="Proteomes" id="UP001589654"/>
    </source>
</evidence>
<sequence length="445" mass="50500">MDIKINFPRLLSLVVFLPSLFFYLGCQEDIEDPVHIEKKVKSTIYQSMKEWYYWNERLPASVNPELYDDYEGLLDQLRYEPLDRWSYITTQEAFARAFTGQNIGHGFGWSLDENENLFLTFVYEDSPAGQDGWQRGWEILKINGQPISNYKTEQGYNFELGPSESGISNSFTFLLPDGSTTTRNNTKAPYQSNSVLYQDIIDLSGNKVGYWAYNSFKATAGISPTKSLEVDNSLQYFESQSIDELIIDLRYNGGGSVAVAEQILNYLVPSHGDGKIMYTNQLNVDKAKFNESKTFDKKGNLELERIIFITSRGSASSSELVINCLTPYLDVILIGENTYGKPVGAFPLSTYYRTLAENDLELVPITFATANANGNAEYYEGFPVDFSIGDDFSKNWGEQGEPRLEAALNYILQGSFPAEERRKVVTPSWNMIDDFEGLKKEFPVY</sequence>
<dbReference type="CDD" id="cd07561">
    <property type="entry name" value="Peptidase_S41_CPP_like"/>
    <property type="match status" value="1"/>
</dbReference>
<dbReference type="Pfam" id="PF03572">
    <property type="entry name" value="Peptidase_S41"/>
    <property type="match status" value="1"/>
</dbReference>
<proteinExistence type="predicted"/>
<dbReference type="EMBL" id="JBHMEW010000067">
    <property type="protein sequence ID" value="MFB9213235.1"/>
    <property type="molecule type" value="Genomic_DNA"/>
</dbReference>
<feature type="domain" description="Tail specific protease" evidence="1">
    <location>
        <begin position="168"/>
        <end position="373"/>
    </location>
</feature>
<evidence type="ECO:0000259" key="1">
    <source>
        <dbReference type="SMART" id="SM00245"/>
    </source>
</evidence>
<gene>
    <name evidence="2" type="ORF">ACFFUR_15570</name>
</gene>
<evidence type="ECO:0000313" key="2">
    <source>
        <dbReference type="EMBL" id="MFB9213235.1"/>
    </source>
</evidence>
<dbReference type="Gene3D" id="3.30.750.170">
    <property type="match status" value="1"/>
</dbReference>
<dbReference type="SUPFAM" id="SSF52096">
    <property type="entry name" value="ClpP/crotonase"/>
    <property type="match status" value="1"/>
</dbReference>
<name>A0ABV5JAN4_9BACT</name>
<dbReference type="InterPro" id="IPR029045">
    <property type="entry name" value="ClpP/crotonase-like_dom_sf"/>
</dbReference>
<dbReference type="InterPro" id="IPR036034">
    <property type="entry name" value="PDZ_sf"/>
</dbReference>
<dbReference type="PANTHER" id="PTHR32060:SF30">
    <property type="entry name" value="CARBOXY-TERMINAL PROCESSING PROTEASE CTPA"/>
    <property type="match status" value="1"/>
</dbReference>
<dbReference type="SMART" id="SM00245">
    <property type="entry name" value="TSPc"/>
    <property type="match status" value="1"/>
</dbReference>
<keyword evidence="3" id="KW-1185">Reference proteome</keyword>
<dbReference type="RefSeq" id="WP_290248724.1">
    <property type="nucleotide sequence ID" value="NZ_JAUFQT010000001.1"/>
</dbReference>